<reference evidence="24" key="2">
    <citation type="submission" date="2025-08" db="UniProtKB">
        <authorList>
            <consortium name="Ensembl"/>
        </authorList>
    </citation>
    <scope>IDENTIFICATION</scope>
</reference>
<comment type="catalytic activity">
    <reaction evidence="19">
        <text>prostaglandin E2 + NAD(+) = 15-oxoprostaglandin E2 + NADH + H(+)</text>
        <dbReference type="Rhea" id="RHEA:11876"/>
        <dbReference type="ChEBI" id="CHEBI:15378"/>
        <dbReference type="ChEBI" id="CHEBI:57400"/>
        <dbReference type="ChEBI" id="CHEBI:57540"/>
        <dbReference type="ChEBI" id="CHEBI:57945"/>
        <dbReference type="ChEBI" id="CHEBI:606564"/>
        <dbReference type="EC" id="1.1.1.141"/>
    </reaction>
    <physiologicalReaction direction="left-to-right" evidence="19">
        <dbReference type="Rhea" id="RHEA:11877"/>
    </physiologicalReaction>
</comment>
<dbReference type="GO" id="GO:0005829">
    <property type="term" value="C:cytosol"/>
    <property type="evidence" value="ECO:0007669"/>
    <property type="project" value="Ensembl"/>
</dbReference>
<keyword evidence="2" id="KW-0443">Lipid metabolism</keyword>
<comment type="catalytic activity">
    <reaction evidence="21">
        <text>(15S)-hydroxy-(5Z,8Z,11Z,13E)-eicosatetraenoate + NAD(+) = 15-oxo-(5Z,8Z,11Z,13E)-eicosatetraenoate + NADH + H(+)</text>
        <dbReference type="Rhea" id="RHEA:23260"/>
        <dbReference type="ChEBI" id="CHEBI:15378"/>
        <dbReference type="ChEBI" id="CHEBI:57409"/>
        <dbReference type="ChEBI" id="CHEBI:57410"/>
        <dbReference type="ChEBI" id="CHEBI:57540"/>
        <dbReference type="ChEBI" id="CHEBI:57945"/>
        <dbReference type="EC" id="1.1.1.232"/>
    </reaction>
    <physiologicalReaction direction="left-to-right" evidence="21">
        <dbReference type="Rhea" id="RHEA:23261"/>
    </physiologicalReaction>
</comment>
<comment type="catalytic activity">
    <reaction evidence="20">
        <text>resolvin D2 + NAD(+) = 16-oxoresolvin D2 + NADH + H(+)</text>
        <dbReference type="Rhea" id="RHEA:53588"/>
        <dbReference type="ChEBI" id="CHEBI:15378"/>
        <dbReference type="ChEBI" id="CHEBI:57540"/>
        <dbReference type="ChEBI" id="CHEBI:57945"/>
        <dbReference type="ChEBI" id="CHEBI:133367"/>
        <dbReference type="ChEBI" id="CHEBI:137498"/>
    </reaction>
    <physiologicalReaction direction="left-to-right" evidence="20">
        <dbReference type="Rhea" id="RHEA:53589"/>
    </physiologicalReaction>
</comment>
<evidence type="ECO:0000256" key="5">
    <source>
        <dbReference type="ARBA" id="ARBA00039060"/>
    </source>
</evidence>
<dbReference type="CDD" id="cd05323">
    <property type="entry name" value="ADH_SDR_c_like"/>
    <property type="match status" value="1"/>
</dbReference>
<dbReference type="InParanoid" id="A0A672UKV7"/>
<dbReference type="InterPro" id="IPR002347">
    <property type="entry name" value="SDR_fam"/>
</dbReference>
<comment type="catalytic activity">
    <reaction evidence="10">
        <text>prostaglandin E1 + NAD(+) = 15-oxoprostaglandin E1 + NADH + H(+)</text>
        <dbReference type="Rhea" id="RHEA:16477"/>
        <dbReference type="ChEBI" id="CHEBI:15378"/>
        <dbReference type="ChEBI" id="CHEBI:57397"/>
        <dbReference type="ChEBI" id="CHEBI:57401"/>
        <dbReference type="ChEBI" id="CHEBI:57540"/>
        <dbReference type="ChEBI" id="CHEBI:57945"/>
    </reaction>
    <physiologicalReaction direction="left-to-right" evidence="10">
        <dbReference type="Rhea" id="RHEA:16478"/>
    </physiologicalReaction>
</comment>
<comment type="catalytic activity">
    <reaction evidence="22">
        <text>resolvin E1 + NAD(+) = 18-oxo-resolvin E1 + NADH + H(+)</text>
        <dbReference type="Rhea" id="RHEA:49244"/>
        <dbReference type="ChEBI" id="CHEBI:15378"/>
        <dbReference type="ChEBI" id="CHEBI:57540"/>
        <dbReference type="ChEBI" id="CHEBI:57945"/>
        <dbReference type="ChEBI" id="CHEBI:91000"/>
        <dbReference type="ChEBI" id="CHEBI:91001"/>
    </reaction>
    <physiologicalReaction direction="left-to-right" evidence="22">
        <dbReference type="Rhea" id="RHEA:49245"/>
    </physiologicalReaction>
</comment>
<dbReference type="GO" id="GO:0006693">
    <property type="term" value="P:prostaglandin metabolic process"/>
    <property type="evidence" value="ECO:0007669"/>
    <property type="project" value="UniProtKB-KW"/>
</dbReference>
<evidence type="ECO:0000256" key="3">
    <source>
        <dbReference type="ARBA" id="ARBA00023002"/>
    </source>
</evidence>
<comment type="catalytic activity">
    <reaction evidence="18">
        <text>prostaglandin A1 + NAD(+) = 15-oxo-prostaglandin A1 + NADH + H(+)</text>
        <dbReference type="Rhea" id="RHEA:41263"/>
        <dbReference type="ChEBI" id="CHEBI:15378"/>
        <dbReference type="ChEBI" id="CHEBI:57398"/>
        <dbReference type="ChEBI" id="CHEBI:57540"/>
        <dbReference type="ChEBI" id="CHEBI:57945"/>
        <dbReference type="ChEBI" id="CHEBI:85072"/>
    </reaction>
    <physiologicalReaction direction="left-to-right" evidence="18">
        <dbReference type="Rhea" id="RHEA:41264"/>
    </physiologicalReaction>
</comment>
<evidence type="ECO:0000256" key="21">
    <source>
        <dbReference type="ARBA" id="ARBA00049151"/>
    </source>
</evidence>
<evidence type="ECO:0000313" key="24">
    <source>
        <dbReference type="Ensembl" id="ENSSHBP00005015510.1"/>
    </source>
</evidence>
<dbReference type="GO" id="GO:0047034">
    <property type="term" value="F:15-hydroxyicosatetraenoate dehydrogenase activity"/>
    <property type="evidence" value="ECO:0007669"/>
    <property type="project" value="UniProtKB-EC"/>
</dbReference>
<dbReference type="GO" id="GO:0045786">
    <property type="term" value="P:negative regulation of cell cycle"/>
    <property type="evidence" value="ECO:0007669"/>
    <property type="project" value="Ensembl"/>
</dbReference>
<dbReference type="GO" id="GO:0097070">
    <property type="term" value="P:ductus arteriosus closure"/>
    <property type="evidence" value="ECO:0007669"/>
    <property type="project" value="Ensembl"/>
</dbReference>
<dbReference type="Ensembl" id="ENSSHBT00005018585.1">
    <property type="protein sequence ID" value="ENSSHBP00005015510.1"/>
    <property type="gene ID" value="ENSSHBG00005013562.1"/>
</dbReference>
<keyword evidence="2" id="KW-0644">Prostaglandin metabolism</keyword>
<comment type="catalytic activity">
    <reaction evidence="13">
        <text>15-oxo-(5S,6R)-dihydroxy-(7E,9E,11Z)-eicosatrienoate + NADH + H(+) = (5S,6R,15S)-trihydroxy-(7E,9E,11Z)-eicosatrienoate + NAD(+)</text>
        <dbReference type="Rhea" id="RHEA:41596"/>
        <dbReference type="ChEBI" id="CHEBI:15378"/>
        <dbReference type="ChEBI" id="CHEBI:57540"/>
        <dbReference type="ChEBI" id="CHEBI:57945"/>
        <dbReference type="ChEBI" id="CHEBI:78325"/>
        <dbReference type="ChEBI" id="CHEBI:78329"/>
    </reaction>
    <physiologicalReaction direction="left-to-right" evidence="13">
        <dbReference type="Rhea" id="RHEA:41597"/>
    </physiologicalReaction>
</comment>
<evidence type="ECO:0000256" key="2">
    <source>
        <dbReference type="ARBA" id="ARBA00022501"/>
    </source>
</evidence>
<dbReference type="GO" id="GO:0016404">
    <property type="term" value="F:15-hydroxyprostaglandin dehydrogenase (NAD+) activity"/>
    <property type="evidence" value="ECO:0007669"/>
    <property type="project" value="UniProtKB-EC"/>
</dbReference>
<dbReference type="InterPro" id="IPR020904">
    <property type="entry name" value="Sc_DH/Rdtase_CS"/>
</dbReference>
<evidence type="ECO:0000256" key="19">
    <source>
        <dbReference type="ARBA" id="ARBA00048739"/>
    </source>
</evidence>
<evidence type="ECO:0000256" key="7">
    <source>
        <dbReference type="ARBA" id="ARBA00041812"/>
    </source>
</evidence>
<accession>A0A672UKV7</accession>
<comment type="similarity">
    <text evidence="1 23">Belongs to the short-chain dehydrogenases/reductases (SDR) family.</text>
</comment>
<dbReference type="Proteomes" id="UP000472266">
    <property type="component" value="Chromosome 8"/>
</dbReference>
<evidence type="ECO:0000256" key="10">
    <source>
        <dbReference type="ARBA" id="ARBA00047325"/>
    </source>
</evidence>
<dbReference type="GeneTree" id="ENSGT00940000154593"/>
<dbReference type="SUPFAM" id="SSF51735">
    <property type="entry name" value="NAD(P)-binding Rossmann-fold domains"/>
    <property type="match status" value="2"/>
</dbReference>
<dbReference type="GO" id="GO:0016323">
    <property type="term" value="C:basolateral plasma membrane"/>
    <property type="evidence" value="ECO:0007669"/>
    <property type="project" value="Ensembl"/>
</dbReference>
<dbReference type="EC" id="1.1.1.141" evidence="4"/>
<evidence type="ECO:0000256" key="15">
    <source>
        <dbReference type="ARBA" id="ARBA00048170"/>
    </source>
</evidence>
<comment type="catalytic activity">
    <reaction evidence="11">
        <text>resolvin D1 + NAD(+) = 8-oxoresolvin D1 + NADH + H(+)</text>
        <dbReference type="Rhea" id="RHEA:50124"/>
        <dbReference type="ChEBI" id="CHEBI:15378"/>
        <dbReference type="ChEBI" id="CHEBI:57540"/>
        <dbReference type="ChEBI" id="CHEBI:57945"/>
        <dbReference type="ChEBI" id="CHEBI:132079"/>
        <dbReference type="ChEBI" id="CHEBI:132080"/>
    </reaction>
    <physiologicalReaction direction="left-to-right" evidence="11">
        <dbReference type="Rhea" id="RHEA:50125"/>
    </physiologicalReaction>
</comment>
<dbReference type="GO" id="GO:0005654">
    <property type="term" value="C:nucleoplasm"/>
    <property type="evidence" value="ECO:0007669"/>
    <property type="project" value="Ensembl"/>
</dbReference>
<evidence type="ECO:0000256" key="17">
    <source>
        <dbReference type="ARBA" id="ARBA00048535"/>
    </source>
</evidence>
<comment type="catalytic activity">
    <reaction evidence="12">
        <text>14-hydroxy-(4Z,7Z,10Z,12E,16Z,19Z)-docosahexaenoate + NAD(+) = 14-oxo-(4Z,7Z,10Z,12E,16Z,19Z)-docosahexaenoate + NADH + H(+)</text>
        <dbReference type="Rhea" id="RHEA:48952"/>
        <dbReference type="ChEBI" id="CHEBI:15378"/>
        <dbReference type="ChEBI" id="CHEBI:57540"/>
        <dbReference type="ChEBI" id="CHEBI:57945"/>
        <dbReference type="ChEBI" id="CHEBI:90866"/>
        <dbReference type="ChEBI" id="CHEBI:90867"/>
    </reaction>
    <physiologicalReaction direction="left-to-right" evidence="12">
        <dbReference type="Rhea" id="RHEA:48953"/>
    </physiologicalReaction>
</comment>
<dbReference type="GO" id="GO:0070403">
    <property type="term" value="F:NAD+ binding"/>
    <property type="evidence" value="ECO:0007669"/>
    <property type="project" value="Ensembl"/>
</dbReference>
<comment type="catalytic activity">
    <reaction evidence="14">
        <text>(11R)-hydroxy-(5Z,8Z,12E,14Z)-eicosatetraenoate + NAD(+) = 11-oxo-(5Z,8Z,12E,14Z)-eicosatetraenoate + NADH + H(+)</text>
        <dbReference type="Rhea" id="RHEA:48640"/>
        <dbReference type="ChEBI" id="CHEBI:15378"/>
        <dbReference type="ChEBI" id="CHEBI:57540"/>
        <dbReference type="ChEBI" id="CHEBI:57945"/>
        <dbReference type="ChEBI" id="CHEBI:78836"/>
        <dbReference type="ChEBI" id="CHEBI:90697"/>
    </reaction>
    <physiologicalReaction direction="left-to-right" evidence="14">
        <dbReference type="Rhea" id="RHEA:48641"/>
    </physiologicalReaction>
</comment>
<evidence type="ECO:0000256" key="1">
    <source>
        <dbReference type="ARBA" id="ARBA00006484"/>
    </source>
</evidence>
<evidence type="ECO:0000256" key="12">
    <source>
        <dbReference type="ARBA" id="ARBA00048008"/>
    </source>
</evidence>
<dbReference type="PANTHER" id="PTHR44229">
    <property type="entry name" value="15-HYDROXYPROSTAGLANDIN DEHYDROGENASE [NAD(+)]"/>
    <property type="match status" value="1"/>
</dbReference>
<proteinExistence type="inferred from homology"/>
<evidence type="ECO:0000256" key="13">
    <source>
        <dbReference type="ARBA" id="ARBA00048140"/>
    </source>
</evidence>
<evidence type="ECO:0000256" key="16">
    <source>
        <dbReference type="ARBA" id="ARBA00048393"/>
    </source>
</evidence>
<evidence type="ECO:0000313" key="25">
    <source>
        <dbReference type="Proteomes" id="UP000472266"/>
    </source>
</evidence>
<keyword evidence="25" id="KW-1185">Reference proteome</keyword>
<evidence type="ECO:0000256" key="14">
    <source>
        <dbReference type="ARBA" id="ARBA00048144"/>
    </source>
</evidence>
<comment type="catalytic activity">
    <reaction evidence="16">
        <text>resolvin D2 + NAD(+) = 7-oxoresolvin D2 + NADH + H(+)</text>
        <dbReference type="Rhea" id="RHEA:53584"/>
        <dbReference type="ChEBI" id="CHEBI:15378"/>
        <dbReference type="ChEBI" id="CHEBI:57540"/>
        <dbReference type="ChEBI" id="CHEBI:57945"/>
        <dbReference type="ChEBI" id="CHEBI:133367"/>
        <dbReference type="ChEBI" id="CHEBI:137497"/>
    </reaction>
    <physiologicalReaction direction="left-to-right" evidence="16">
        <dbReference type="Rhea" id="RHEA:53585"/>
    </physiologicalReaction>
</comment>
<protein>
    <recommendedName>
        <fullName evidence="6">15-hydroxyprostaglandin dehydrogenase [NAD(+)]</fullName>
        <ecNumber evidence="4">1.1.1.141</ecNumber>
        <ecNumber evidence="5">1.1.1.232</ecNumber>
    </recommendedName>
    <alternativeName>
        <fullName evidence="8">Eicosanoid/docosanoid dehydrogenase [NAD(+)]</fullName>
    </alternativeName>
    <alternativeName>
        <fullName evidence="7">Prostaglandin dehydrogenase 1</fullName>
    </alternativeName>
</protein>
<evidence type="ECO:0000256" key="18">
    <source>
        <dbReference type="ARBA" id="ARBA00048611"/>
    </source>
</evidence>
<keyword evidence="3" id="KW-0560">Oxidoreductase</keyword>
<dbReference type="GO" id="GO:0004957">
    <property type="term" value="F:prostaglandin E receptor activity"/>
    <property type="evidence" value="ECO:0007669"/>
    <property type="project" value="Ensembl"/>
</dbReference>
<dbReference type="PANTHER" id="PTHR44229:SF4">
    <property type="entry name" value="15-HYDROXYPROSTAGLANDIN DEHYDROGENASE [NAD(+)]"/>
    <property type="match status" value="1"/>
</dbReference>
<dbReference type="GO" id="GO:0007179">
    <property type="term" value="P:transforming growth factor beta receptor signaling pathway"/>
    <property type="evidence" value="ECO:0007669"/>
    <property type="project" value="Ensembl"/>
</dbReference>
<evidence type="ECO:0000256" key="22">
    <source>
        <dbReference type="ARBA" id="ARBA00049188"/>
    </source>
</evidence>
<evidence type="ECO:0000256" key="8">
    <source>
        <dbReference type="ARBA" id="ARBA00042026"/>
    </source>
</evidence>
<dbReference type="Pfam" id="PF00106">
    <property type="entry name" value="adh_short"/>
    <property type="match status" value="1"/>
</dbReference>
<keyword evidence="2" id="KW-0276">Fatty acid metabolism</keyword>
<dbReference type="EC" id="1.1.1.232" evidence="5"/>
<sequence>MHVNGKVALVTGGAQGIGRAFVQALLGKGAKVSPGRSPCPPLRLPPRPSAWHLRVRGGGSPRALLGAAPVRLPTRRSACPSVLAQVALLDRNSEAGQESKAALDEQFEAQRTVFIQCDVTDQEQLKGAFKKVIEHFGRLDIVVNNAGVNNEKDWESTIQINLTSVIRGTYLGLEYMRKGNGGDGGVIINISSLAGLMPAAFQPVYCATKHGVIGFTRSIALAANMENYGVRLNTICPGFVNTPILQSIDKEENMGQYYSYKDEIKNMMRFYGVMDPSIIAEGLITIIEDDTLNGEVMKITASQGIHFQQYSQTPFTSKR</sequence>
<reference evidence="24 25" key="1">
    <citation type="submission" date="2019-11" db="EMBL/GenBank/DDBJ databases">
        <title>Strigops habroptila (kakapo) genome, bStrHab1, primary haplotype, v2.</title>
        <authorList>
            <person name="Jarvis E.D."/>
            <person name="Howard J."/>
            <person name="Rhie A."/>
            <person name="Phillippy A."/>
            <person name="Korlach J."/>
            <person name="Digby A."/>
            <person name="Iorns D."/>
            <person name="Eason D."/>
            <person name="Robertson B."/>
            <person name="Raemaekers T."/>
            <person name="Howe K."/>
            <person name="Lewin H."/>
            <person name="Damas J."/>
            <person name="Hastie A."/>
            <person name="Tracey A."/>
            <person name="Chow W."/>
            <person name="Fedrigo O."/>
        </authorList>
    </citation>
    <scope>NUCLEOTIDE SEQUENCE [LARGE SCALE GENOMIC DNA]</scope>
</reference>
<reference evidence="24" key="3">
    <citation type="submission" date="2025-09" db="UniProtKB">
        <authorList>
            <consortium name="Ensembl"/>
        </authorList>
    </citation>
    <scope>IDENTIFICATION</scope>
</reference>
<evidence type="ECO:0000256" key="6">
    <source>
        <dbReference type="ARBA" id="ARBA00040276"/>
    </source>
</evidence>
<dbReference type="Gene3D" id="3.40.50.720">
    <property type="entry name" value="NAD(P)-binding Rossmann-like Domain"/>
    <property type="match status" value="1"/>
</dbReference>
<evidence type="ECO:0000256" key="4">
    <source>
        <dbReference type="ARBA" id="ARBA00038968"/>
    </source>
</evidence>
<dbReference type="GO" id="GO:0042802">
    <property type="term" value="F:identical protein binding"/>
    <property type="evidence" value="ECO:0007669"/>
    <property type="project" value="Ensembl"/>
</dbReference>
<dbReference type="PROSITE" id="PS00061">
    <property type="entry name" value="ADH_SHORT"/>
    <property type="match status" value="1"/>
</dbReference>
<evidence type="ECO:0000256" key="9">
    <source>
        <dbReference type="ARBA" id="ARBA00045705"/>
    </source>
</evidence>
<dbReference type="OMA" id="RSMTKFG"/>
<comment type="catalytic activity">
    <reaction evidence="17">
        <text>lipoxin A4 + NAD(+) = 15-oxo-(5S,6R)-dihydroxy-(7E,9E,11Z,13E)-eicosatetraenoate + NADH + H(+)</text>
        <dbReference type="Rhea" id="RHEA:41572"/>
        <dbReference type="ChEBI" id="CHEBI:15378"/>
        <dbReference type="ChEBI" id="CHEBI:57540"/>
        <dbReference type="ChEBI" id="CHEBI:57945"/>
        <dbReference type="ChEBI" id="CHEBI:67026"/>
        <dbReference type="ChEBI" id="CHEBI:78311"/>
    </reaction>
    <physiologicalReaction direction="left-to-right" evidence="17">
        <dbReference type="Rhea" id="RHEA:41573"/>
    </physiologicalReaction>
</comment>
<dbReference type="FunFam" id="3.40.50.720:FF:000149">
    <property type="entry name" value="15-hydroxyprostaglandin dehydrogenase [NAD(+)]"/>
    <property type="match status" value="1"/>
</dbReference>
<dbReference type="PRINTS" id="PR00080">
    <property type="entry name" value="SDRFAMILY"/>
</dbReference>
<dbReference type="PRINTS" id="PR00081">
    <property type="entry name" value="GDHRDH"/>
</dbReference>
<comment type="function">
    <text evidence="9">Catalyzes the NAD-dependent dehydrogenation (oxidation) of a broad array of hydroxylated polyunsaturated fatty acids (mainly eicosanoids and docosanoids, including prostaglandins, lipoxins and resolvins), yielding their corresponding keto (oxo) metabolites. Decreases the levels of the pro-proliferative prostaglandins such as prostaglandin E2 (whose activity is increased in cancer because of an increase in the expression of cyclooxygenase 2) and generates oxo-fatty acid products that can profoundly influence cell function by abrogating pro-inflammatory cytokine expression. Converts resolvins E1, D1 and D2 to their oxo products, which represents a mode of resolvin inactivation. Resolvin E1 plays important roles during the resolution phase of acute inflammation, while resolvins D1 and D2 have a unique role in obesity-induced adipose inflammation.</text>
</comment>
<dbReference type="AlphaFoldDB" id="A0A672UKV7"/>
<evidence type="ECO:0000256" key="20">
    <source>
        <dbReference type="ARBA" id="ARBA00048921"/>
    </source>
</evidence>
<evidence type="ECO:0000256" key="11">
    <source>
        <dbReference type="ARBA" id="ARBA00047672"/>
    </source>
</evidence>
<evidence type="ECO:0000256" key="23">
    <source>
        <dbReference type="RuleBase" id="RU000363"/>
    </source>
</evidence>
<dbReference type="GO" id="GO:0007567">
    <property type="term" value="P:parturition"/>
    <property type="evidence" value="ECO:0007669"/>
    <property type="project" value="Ensembl"/>
</dbReference>
<name>A0A672UKV7_STRHB</name>
<dbReference type="InterPro" id="IPR036291">
    <property type="entry name" value="NAD(P)-bd_dom_sf"/>
</dbReference>
<comment type="catalytic activity">
    <reaction evidence="15">
        <text>resolvin D1 + NAD(+) = 17-oxoresolvin D1 + NADH + H(+)</text>
        <dbReference type="Rhea" id="RHEA:50128"/>
        <dbReference type="ChEBI" id="CHEBI:15378"/>
        <dbReference type="ChEBI" id="CHEBI:57540"/>
        <dbReference type="ChEBI" id="CHEBI:57945"/>
        <dbReference type="ChEBI" id="CHEBI:132079"/>
        <dbReference type="ChEBI" id="CHEBI:132081"/>
    </reaction>
    <physiologicalReaction direction="left-to-right" evidence="15">
        <dbReference type="Rhea" id="RHEA:50129"/>
    </physiologicalReaction>
</comment>
<gene>
    <name evidence="24" type="primary">HPGD</name>
</gene>
<organism evidence="24 25">
    <name type="scientific">Strigops habroptila</name>
    <name type="common">Kakapo</name>
    <dbReference type="NCBI Taxonomy" id="2489341"/>
    <lineage>
        <taxon>Eukaryota</taxon>
        <taxon>Metazoa</taxon>
        <taxon>Chordata</taxon>
        <taxon>Craniata</taxon>
        <taxon>Vertebrata</taxon>
        <taxon>Euteleostomi</taxon>
        <taxon>Archelosauria</taxon>
        <taxon>Archosauria</taxon>
        <taxon>Dinosauria</taxon>
        <taxon>Saurischia</taxon>
        <taxon>Theropoda</taxon>
        <taxon>Coelurosauria</taxon>
        <taxon>Aves</taxon>
        <taxon>Neognathae</taxon>
        <taxon>Neoaves</taxon>
        <taxon>Telluraves</taxon>
        <taxon>Australaves</taxon>
        <taxon>Psittaciformes</taxon>
        <taxon>Psittacidae</taxon>
        <taxon>Strigops</taxon>
    </lineage>
</organism>
<dbReference type="GO" id="GO:1905828">
    <property type="term" value="P:regulation of prostaglandin catabolic process"/>
    <property type="evidence" value="ECO:0007669"/>
    <property type="project" value="Ensembl"/>
</dbReference>